<keyword evidence="5" id="KW-1185">Reference proteome</keyword>
<dbReference type="GO" id="GO:0005975">
    <property type="term" value="P:carbohydrate metabolic process"/>
    <property type="evidence" value="ECO:0007669"/>
    <property type="project" value="UniProtKB-ARBA"/>
</dbReference>
<evidence type="ECO:0000259" key="3">
    <source>
        <dbReference type="Pfam" id="PF07705"/>
    </source>
</evidence>
<sequence length="388" mass="40950">MSAHDDDILDFDFFEDDATRETHGERRPAGAGRPQGGGGRGPRRPAFRAPHGLTPLLRLVGLIAFAIVIVVLLVVWGQGCSSSQKRDTYNRYMSDIGGVGSSSTKIGADLAELLTTPGLKQTELETKLGGLIQRQQQDIGQAQGLDVPGPLRPAHEHAIEALQLRAGGMQGLLATFKATKGQDAKKATTAGEELAAQARRLEASDVVWQDLFRAPAQAAVQNEGLSDVTVPASVFAANADLYSARSMTSIWQRIHGAATGGTASGVHGTGIEYTKVLPAGTPLTIGGNATVVKASTDLAFEVGVKNTGANQEVRVEVTLTIPKGSTPIVKKQTIDLIDIGEVKTVTFRDIPEPPFGEKTTVKVDVTPVSGEQNKANNTAEYPVIFSIG</sequence>
<dbReference type="RefSeq" id="WP_114794527.1">
    <property type="nucleotide sequence ID" value="NZ_QQZY01000001.1"/>
</dbReference>
<name>A0A7M2Z0H1_9ACTN</name>
<dbReference type="Pfam" id="PF07705">
    <property type="entry name" value="CARDB"/>
    <property type="match status" value="1"/>
</dbReference>
<dbReference type="AlphaFoldDB" id="A0A7M2Z0H1"/>
<comment type="caution">
    <text evidence="4">The sequence shown here is derived from an EMBL/GenBank/DDBJ whole genome shotgun (WGS) entry which is preliminary data.</text>
</comment>
<keyword evidence="2" id="KW-0812">Transmembrane</keyword>
<evidence type="ECO:0000256" key="2">
    <source>
        <dbReference type="SAM" id="Phobius"/>
    </source>
</evidence>
<evidence type="ECO:0000313" key="4">
    <source>
        <dbReference type="EMBL" id="RDI75619.1"/>
    </source>
</evidence>
<dbReference type="Proteomes" id="UP000254134">
    <property type="component" value="Unassembled WGS sequence"/>
</dbReference>
<dbReference type="EMBL" id="QQZY01000001">
    <property type="protein sequence ID" value="RDI75619.1"/>
    <property type="molecule type" value="Genomic_DNA"/>
</dbReference>
<dbReference type="InterPro" id="IPR013783">
    <property type="entry name" value="Ig-like_fold"/>
</dbReference>
<feature type="compositionally biased region" description="Basic and acidic residues" evidence="1">
    <location>
        <begin position="19"/>
        <end position="28"/>
    </location>
</feature>
<dbReference type="OrthoDB" id="5242162at2"/>
<keyword evidence="2" id="KW-0472">Membrane</keyword>
<evidence type="ECO:0000256" key="1">
    <source>
        <dbReference type="SAM" id="MobiDB-lite"/>
    </source>
</evidence>
<feature type="domain" description="CARDB" evidence="3">
    <location>
        <begin position="288"/>
        <end position="379"/>
    </location>
</feature>
<feature type="region of interest" description="Disordered" evidence="1">
    <location>
        <begin position="19"/>
        <end position="47"/>
    </location>
</feature>
<accession>A0A7M2Z0H1</accession>
<dbReference type="Gene3D" id="2.60.40.10">
    <property type="entry name" value="Immunoglobulins"/>
    <property type="match status" value="1"/>
</dbReference>
<protein>
    <submittedName>
        <fullName evidence="4">CARDB domain-containing protein</fullName>
    </submittedName>
</protein>
<proteinExistence type="predicted"/>
<organism evidence="4 5">
    <name type="scientific">Gaiella occulta</name>
    <dbReference type="NCBI Taxonomy" id="1002870"/>
    <lineage>
        <taxon>Bacteria</taxon>
        <taxon>Bacillati</taxon>
        <taxon>Actinomycetota</taxon>
        <taxon>Thermoleophilia</taxon>
        <taxon>Gaiellales</taxon>
        <taxon>Gaiellaceae</taxon>
        <taxon>Gaiella</taxon>
    </lineage>
</organism>
<gene>
    <name evidence="4" type="ORF">Gocc_0038</name>
</gene>
<dbReference type="InterPro" id="IPR011635">
    <property type="entry name" value="CARDB"/>
</dbReference>
<evidence type="ECO:0000313" key="5">
    <source>
        <dbReference type="Proteomes" id="UP000254134"/>
    </source>
</evidence>
<feature type="transmembrane region" description="Helical" evidence="2">
    <location>
        <begin position="56"/>
        <end position="76"/>
    </location>
</feature>
<keyword evidence="2" id="KW-1133">Transmembrane helix</keyword>
<reference evidence="4 5" key="1">
    <citation type="submission" date="2018-07" db="EMBL/GenBank/DDBJ databases">
        <title>High-quality-draft genome sequence of Gaiella occulta.</title>
        <authorList>
            <person name="Severino R."/>
            <person name="Froufe H.J.C."/>
            <person name="Rainey F.A."/>
            <person name="Barroso C."/>
            <person name="Albuquerque L."/>
            <person name="Lobo-Da-Cunha A."/>
            <person name="Da Costa M.S."/>
            <person name="Egas C."/>
        </authorList>
    </citation>
    <scope>NUCLEOTIDE SEQUENCE [LARGE SCALE GENOMIC DNA]</scope>
    <source>
        <strain evidence="4 5">F2-233</strain>
    </source>
</reference>
<reference evidence="5" key="2">
    <citation type="journal article" date="2019" name="MicrobiologyOpen">
        <title>High-quality draft genome sequence of Gaiella occulta isolated from a 150 meter deep mineral water borehole and comparison with the genome sequences of other deep-branching lineages of the phylum Actinobacteria.</title>
        <authorList>
            <person name="Severino R."/>
            <person name="Froufe H.J.C."/>
            <person name="Barroso C."/>
            <person name="Albuquerque L."/>
            <person name="Lobo-da-Cunha A."/>
            <person name="da Costa M.S."/>
            <person name="Egas C."/>
        </authorList>
    </citation>
    <scope>NUCLEOTIDE SEQUENCE [LARGE SCALE GENOMIC DNA]</scope>
    <source>
        <strain evidence="5">F2-233</strain>
    </source>
</reference>